<name>A0AA44AP50_9BACT</name>
<dbReference type="RefSeq" id="WP_155151370.1">
    <property type="nucleotide sequence ID" value="NZ_WNCS01000039.1"/>
</dbReference>
<dbReference type="AlphaFoldDB" id="A0AA44AP50"/>
<gene>
    <name evidence="1" type="ORF">GMD92_18240</name>
</gene>
<reference evidence="1 2" key="1">
    <citation type="journal article" date="2019" name="Nat. Med.">
        <title>A library of human gut bacterial isolates paired with longitudinal multiomics data enables mechanistic microbiome research.</title>
        <authorList>
            <person name="Poyet M."/>
            <person name="Groussin M."/>
            <person name="Gibbons S.M."/>
            <person name="Avila-Pacheco J."/>
            <person name="Jiang X."/>
            <person name="Kearney S.M."/>
            <person name="Perrotta A.R."/>
            <person name="Berdy B."/>
            <person name="Zhao S."/>
            <person name="Lieberman T.D."/>
            <person name="Swanson P.K."/>
            <person name="Smith M."/>
            <person name="Roesemann S."/>
            <person name="Alexander J.E."/>
            <person name="Rich S.A."/>
            <person name="Livny J."/>
            <person name="Vlamakis H."/>
            <person name="Clish C."/>
            <person name="Bullock K."/>
            <person name="Deik A."/>
            <person name="Scott J."/>
            <person name="Pierce K.A."/>
            <person name="Xavier R.J."/>
            <person name="Alm E.J."/>
        </authorList>
    </citation>
    <scope>NUCLEOTIDE SEQUENCE [LARGE SCALE GENOMIC DNA]</scope>
    <source>
        <strain evidence="1 2">BIOML-A16</strain>
    </source>
</reference>
<dbReference type="Proteomes" id="UP000448908">
    <property type="component" value="Unassembled WGS sequence"/>
</dbReference>
<comment type="caution">
    <text evidence="1">The sequence shown here is derived from an EMBL/GenBank/DDBJ whole genome shotgun (WGS) entry which is preliminary data.</text>
</comment>
<proteinExistence type="predicted"/>
<dbReference type="EMBL" id="WNDA01000038">
    <property type="protein sequence ID" value="MTU70941.1"/>
    <property type="molecule type" value="Genomic_DNA"/>
</dbReference>
<evidence type="ECO:0000313" key="2">
    <source>
        <dbReference type="Proteomes" id="UP000448908"/>
    </source>
</evidence>
<accession>A0AA44AP50</accession>
<sequence length="187" mass="21582">MEEIAKHINDTNASYRHIGAGDAKNTDLFLDNEHYELFQDCGEQITVRFDKTNLTQAILFIASILPRKFDQSANHYIVNYSDGFVFDQLAILDALFKENGVSVNTFTQKWNARKDVLKKNGEIDNRFYFNNLLKEVKYKDHTGAIQITKFTIRNYFAGGYSNLNIKKASDGIFDVRIDNVTEPYYPN</sequence>
<organism evidence="1 2">
    <name type="scientific">Parabacteroides merdae</name>
    <dbReference type="NCBI Taxonomy" id="46503"/>
    <lineage>
        <taxon>Bacteria</taxon>
        <taxon>Pseudomonadati</taxon>
        <taxon>Bacteroidota</taxon>
        <taxon>Bacteroidia</taxon>
        <taxon>Bacteroidales</taxon>
        <taxon>Tannerellaceae</taxon>
        <taxon>Parabacteroides</taxon>
    </lineage>
</organism>
<evidence type="ECO:0000313" key="1">
    <source>
        <dbReference type="EMBL" id="MTU70941.1"/>
    </source>
</evidence>
<protein>
    <submittedName>
        <fullName evidence="1">Uncharacterized protein</fullName>
    </submittedName>
</protein>